<evidence type="ECO:0000313" key="4">
    <source>
        <dbReference type="EMBL" id="KAF2176507.1"/>
    </source>
</evidence>
<dbReference type="SUPFAM" id="SSF57701">
    <property type="entry name" value="Zn2/Cys6 DNA-binding domain"/>
    <property type="match status" value="1"/>
</dbReference>
<protein>
    <recommendedName>
        <fullName evidence="3">Zn(2)-C6 fungal-type domain-containing protein</fullName>
    </recommendedName>
</protein>
<keyword evidence="1" id="KW-0539">Nucleus</keyword>
<feature type="domain" description="Zn(2)-C6 fungal-type" evidence="3">
    <location>
        <begin position="10"/>
        <end position="47"/>
    </location>
</feature>
<feature type="compositionally biased region" description="Polar residues" evidence="2">
    <location>
        <begin position="94"/>
        <end position="115"/>
    </location>
</feature>
<feature type="compositionally biased region" description="Low complexity" evidence="2">
    <location>
        <begin position="116"/>
        <end position="125"/>
    </location>
</feature>
<evidence type="ECO:0000259" key="3">
    <source>
        <dbReference type="PROSITE" id="PS50048"/>
    </source>
</evidence>
<accession>A0A6A6DAK9</accession>
<reference evidence="4" key="1">
    <citation type="journal article" date="2020" name="Stud. Mycol.">
        <title>101 Dothideomycetes genomes: a test case for predicting lifestyles and emergence of pathogens.</title>
        <authorList>
            <person name="Haridas S."/>
            <person name="Albert R."/>
            <person name="Binder M."/>
            <person name="Bloem J."/>
            <person name="Labutti K."/>
            <person name="Salamov A."/>
            <person name="Andreopoulos B."/>
            <person name="Baker S."/>
            <person name="Barry K."/>
            <person name="Bills G."/>
            <person name="Bluhm B."/>
            <person name="Cannon C."/>
            <person name="Castanera R."/>
            <person name="Culley D."/>
            <person name="Daum C."/>
            <person name="Ezra D."/>
            <person name="Gonzalez J."/>
            <person name="Henrissat B."/>
            <person name="Kuo A."/>
            <person name="Liang C."/>
            <person name="Lipzen A."/>
            <person name="Lutzoni F."/>
            <person name="Magnuson J."/>
            <person name="Mondo S."/>
            <person name="Nolan M."/>
            <person name="Ohm R."/>
            <person name="Pangilinan J."/>
            <person name="Park H.-J."/>
            <person name="Ramirez L."/>
            <person name="Alfaro M."/>
            <person name="Sun H."/>
            <person name="Tritt A."/>
            <person name="Yoshinaga Y."/>
            <person name="Zwiers L.-H."/>
            <person name="Turgeon B."/>
            <person name="Goodwin S."/>
            <person name="Spatafora J."/>
            <person name="Crous P."/>
            <person name="Grigoriev I."/>
        </authorList>
    </citation>
    <scope>NUCLEOTIDE SEQUENCE</scope>
    <source>
        <strain evidence="4">CBS 207.26</strain>
    </source>
</reference>
<dbReference type="OrthoDB" id="4222821at2759"/>
<dbReference type="GO" id="GO:0000981">
    <property type="term" value="F:DNA-binding transcription factor activity, RNA polymerase II-specific"/>
    <property type="evidence" value="ECO:0007669"/>
    <property type="project" value="InterPro"/>
</dbReference>
<proteinExistence type="predicted"/>
<dbReference type="InterPro" id="IPR036864">
    <property type="entry name" value="Zn2-C6_fun-type_DNA-bd_sf"/>
</dbReference>
<dbReference type="AlphaFoldDB" id="A0A6A6DAK9"/>
<name>A0A6A6DAK9_9PEZI</name>
<gene>
    <name evidence="4" type="ORF">K469DRAFT_813156</name>
</gene>
<sequence length="441" mass="47695">MANNTPLRASCERCRGQKLRCIPSAESDSGAPCQRCVKAKVLDSCVFRSKSRAQRAARGSGVPGTVDLYKDMDIIAPAFPGTGAFALSSAFSLNTGTETPDSRRSSSTQHNSPMPSSDDGISASSTTASSISTRVLTTAVESFFLSNESTLVDNMNAHGQGHVPTTNMPMGYSVGGIAPAEFQGTSPPSIPLVDCGMGLDVGAESSAPLMNLANLLAEMSPYERQLSRLSDVEICNYPVGDALFLAHRFHTILSAHSDLLSGHSATPLSTPTILLVIHCFMTLTRIYSSIFRHCNNQLLQVLDTRSPHSSKGYIPLSTEVDFRSYRWLRVNQFQHICLCSKWDPTKKAVSMLLSLLGCIEESLGLPPDVKITSTFGTKIQRHRRTSLEENDVTRTALFGEDLLAVLRSGGLYSTVGVQAKELSREIEEVEELLNGITKTGK</sequence>
<dbReference type="GO" id="GO:0008270">
    <property type="term" value="F:zinc ion binding"/>
    <property type="evidence" value="ECO:0007669"/>
    <property type="project" value="InterPro"/>
</dbReference>
<dbReference type="Proteomes" id="UP000800200">
    <property type="component" value="Unassembled WGS sequence"/>
</dbReference>
<evidence type="ECO:0000313" key="5">
    <source>
        <dbReference type="Proteomes" id="UP000800200"/>
    </source>
</evidence>
<dbReference type="PROSITE" id="PS50048">
    <property type="entry name" value="ZN2_CY6_FUNGAL_2"/>
    <property type="match status" value="1"/>
</dbReference>
<feature type="region of interest" description="Disordered" evidence="2">
    <location>
        <begin position="94"/>
        <end position="125"/>
    </location>
</feature>
<evidence type="ECO:0000256" key="1">
    <source>
        <dbReference type="ARBA" id="ARBA00023242"/>
    </source>
</evidence>
<dbReference type="Gene3D" id="4.10.240.10">
    <property type="entry name" value="Zn(2)-C6 fungal-type DNA-binding domain"/>
    <property type="match status" value="1"/>
</dbReference>
<organism evidence="4 5">
    <name type="scientific">Zopfia rhizophila CBS 207.26</name>
    <dbReference type="NCBI Taxonomy" id="1314779"/>
    <lineage>
        <taxon>Eukaryota</taxon>
        <taxon>Fungi</taxon>
        <taxon>Dikarya</taxon>
        <taxon>Ascomycota</taxon>
        <taxon>Pezizomycotina</taxon>
        <taxon>Dothideomycetes</taxon>
        <taxon>Dothideomycetes incertae sedis</taxon>
        <taxon>Zopfiaceae</taxon>
        <taxon>Zopfia</taxon>
    </lineage>
</organism>
<evidence type="ECO:0000256" key="2">
    <source>
        <dbReference type="SAM" id="MobiDB-lite"/>
    </source>
</evidence>
<dbReference type="CDD" id="cd00067">
    <property type="entry name" value="GAL4"/>
    <property type="match status" value="1"/>
</dbReference>
<dbReference type="InterPro" id="IPR001138">
    <property type="entry name" value="Zn2Cys6_DnaBD"/>
</dbReference>
<keyword evidence="5" id="KW-1185">Reference proteome</keyword>
<dbReference type="PROSITE" id="PS00463">
    <property type="entry name" value="ZN2_CY6_FUNGAL_1"/>
    <property type="match status" value="1"/>
</dbReference>
<dbReference type="EMBL" id="ML994707">
    <property type="protein sequence ID" value="KAF2176507.1"/>
    <property type="molecule type" value="Genomic_DNA"/>
</dbReference>